<dbReference type="Proteomes" id="UP000436088">
    <property type="component" value="Unassembled WGS sequence"/>
</dbReference>
<evidence type="ECO:0000256" key="1">
    <source>
        <dbReference type="SAM" id="MobiDB-lite"/>
    </source>
</evidence>
<accession>A0A6A3A454</accession>
<dbReference type="Pfam" id="PF21547">
    <property type="entry name" value="TTI1"/>
    <property type="match status" value="1"/>
</dbReference>
<feature type="region of interest" description="Disordered" evidence="1">
    <location>
        <begin position="1"/>
        <end position="28"/>
    </location>
</feature>
<dbReference type="Pfam" id="PF24181">
    <property type="entry name" value="TPR_TTI1_C"/>
    <property type="match status" value="1"/>
</dbReference>
<dbReference type="InterPro" id="IPR057566">
    <property type="entry name" value="TPR_TTI1_N"/>
</dbReference>
<dbReference type="InterPro" id="IPR016024">
    <property type="entry name" value="ARM-type_fold"/>
</dbReference>
<gene>
    <name evidence="4" type="ORF">F3Y22_tig00110596pilonHSYRG00066</name>
</gene>
<feature type="domain" description="TTI1 N-terminal TPR" evidence="2">
    <location>
        <begin position="219"/>
        <end position="471"/>
    </location>
</feature>
<feature type="domain" description="TTI1 N-terminal TPR" evidence="2">
    <location>
        <begin position="33"/>
        <end position="176"/>
    </location>
</feature>
<dbReference type="GO" id="GO:0005737">
    <property type="term" value="C:cytoplasm"/>
    <property type="evidence" value="ECO:0007669"/>
    <property type="project" value="TreeGrafter"/>
</dbReference>
<proteinExistence type="predicted"/>
<dbReference type="SUPFAM" id="SSF48371">
    <property type="entry name" value="ARM repeat"/>
    <property type="match status" value="2"/>
</dbReference>
<dbReference type="PANTHER" id="PTHR18460">
    <property type="entry name" value="TEL2 INTERACTING PROTEIN 1 TTI1 FAMILY MEMBER"/>
    <property type="match status" value="1"/>
</dbReference>
<protein>
    <submittedName>
        <fullName evidence="4">E3 ubiquitin-protein ligase RGLG2-like</fullName>
    </submittedName>
</protein>
<dbReference type="InterPro" id="IPR052587">
    <property type="entry name" value="TELO2-interacting_protein_1"/>
</dbReference>
<dbReference type="PANTHER" id="PTHR18460:SF3">
    <property type="entry name" value="TELO2-INTERACTING PROTEIN 1 HOMOLOG"/>
    <property type="match status" value="1"/>
</dbReference>
<dbReference type="InterPro" id="IPR057567">
    <property type="entry name" value="TPR_TTI1_C"/>
</dbReference>
<organism evidence="4 5">
    <name type="scientific">Hibiscus syriacus</name>
    <name type="common">Rose of Sharon</name>
    <dbReference type="NCBI Taxonomy" id="106335"/>
    <lineage>
        <taxon>Eukaryota</taxon>
        <taxon>Viridiplantae</taxon>
        <taxon>Streptophyta</taxon>
        <taxon>Embryophyta</taxon>
        <taxon>Tracheophyta</taxon>
        <taxon>Spermatophyta</taxon>
        <taxon>Magnoliopsida</taxon>
        <taxon>eudicotyledons</taxon>
        <taxon>Gunneridae</taxon>
        <taxon>Pentapetalae</taxon>
        <taxon>rosids</taxon>
        <taxon>malvids</taxon>
        <taxon>Malvales</taxon>
        <taxon>Malvaceae</taxon>
        <taxon>Malvoideae</taxon>
        <taxon>Hibiscus</taxon>
    </lineage>
</organism>
<evidence type="ECO:0000313" key="4">
    <source>
        <dbReference type="EMBL" id="KAE8699110.1"/>
    </source>
</evidence>
<sequence>MDMVETFVRFTGGSTESQGEEEEEEEDERSKIFLQIKPYCLELLELSQNPKKHASSIPALLHLLRSSPPDSLQPFFDYTLFPLLLLLDAAVDCRSSRNKSEISNNKRVSDKVAEGVVACLEELLKKCHLGSVDQMVVVLKKLTYAALLSSSEASEEFREGVNKCFRALLLNLLHCSNQSCLCKQSLDLPMLLETRDLLIPNRTLKLDLEQGECLLAFLQSEAASAAVGHWLSLLLKAADTEATRGHRGSANLRIEAFLTLRVLVAKVGTADALAFFLPGVISQFAKVLHLSKAMISGAAGSVEAIDQAIRGLAEYLMIVLEDEANLSGLDMYKDDSFGHNSNKYKSTTSFLDELRQLPLKAQGRRVLESVNGESINSVSSKTESGVKSSPDLFKGLGSFHVDRTKEWIEKTSGHVNKLLCATFPSICVHQAKKVRHGLFIAIRGLLLKCNFTLEKSKQMFLECLCALVIDESEEISAAAQDFMEYLFSASGKHHVEHDIAVIFSRLIETLPKIVLGSDELLALSHVRQLLTVIYYSGPQFLLHHLQSPITAARFLDVFALCLSQNSAFTGSLNKLVSTRSSSIGYLPSVAELKGLHVVGESEILHRAASSKSSKLMGIHEIGKQHTAEARQTYLKLPCMPPWFVYVGGQKLYEALAGILRLVGLSLVADYKSEGHLSVIADIPLGYLRKLVLEVRQKQYTKESWQSWYHRTGSGQLLRQASTAVCILNEMIFGISDQAVDAFRRMFQKSKIKGVDFPESDEISSDGQPHKLKSAVVDECVWKVALQKGSRSHFIDCIGKILHEYLCSEVWDLPADHQSMLMQSDAEVIIDGIGIFALSLGSDFASSGFLHSSLYLLLENLISSNFEVRSSSDGVLHLLSTTAGHSTVGQLVLANADYIVDSVCRQLRHLDLNPHVPNVLASMLSYVGVGYKILPLLEEPMRCVAQELEILGRHKHPDLTIPFLKAVSEIIKASKREAFSLPSQANSNLMHFKSKISEREKKVLPELRQGSSSDSADEIDGIPMESEQWDNIVFKLNDSRRYRRTVGSIAGSCLTATTPLLASTSQAACLVALDIIEDGIAALAKVEDAYRIEKETIEAVEEELESCSLYQLKDNLTAADDSTVENRLLPAMNKIWPFLVVCVQQKNTLVVRRCLSIVSSVVQTCGGDFFSRRFHTDGAHFWKLLSSSPFQKKANMKERAPLQLPYRSGNVYSEDSVAAETSSLKVQVALLNMIADLSQSKRSASALEVVMKKVSGIVVGIACSGVAGLHDASVNALKGLASIDPDLIWILVADVYYSVKKSGLPSPPTSDFPPITEILPPAASYKEFLYVKYGGQSYGFDVDISFLETLFGKLQTFGVI</sequence>
<reference evidence="4" key="1">
    <citation type="submission" date="2019-09" db="EMBL/GenBank/DDBJ databases">
        <title>Draft genome information of white flower Hibiscus syriacus.</title>
        <authorList>
            <person name="Kim Y.-M."/>
        </authorList>
    </citation>
    <scope>NUCLEOTIDE SEQUENCE [LARGE SCALE GENOMIC DNA]</scope>
    <source>
        <strain evidence="4">YM2019G1</strain>
    </source>
</reference>
<dbReference type="EMBL" id="VEPZ02001043">
    <property type="protein sequence ID" value="KAE8699110.1"/>
    <property type="molecule type" value="Genomic_DNA"/>
</dbReference>
<evidence type="ECO:0000259" key="2">
    <source>
        <dbReference type="Pfam" id="PF24173"/>
    </source>
</evidence>
<dbReference type="InterPro" id="IPR049362">
    <property type="entry name" value="TTI1_rpt"/>
</dbReference>
<evidence type="ECO:0000259" key="3">
    <source>
        <dbReference type="Pfam" id="PF24181"/>
    </source>
</evidence>
<dbReference type="Pfam" id="PF24173">
    <property type="entry name" value="TPR_TTI1_N"/>
    <property type="match status" value="2"/>
</dbReference>
<feature type="domain" description="TTI1 C-terminal TPR" evidence="3">
    <location>
        <begin position="1047"/>
        <end position="1288"/>
    </location>
</feature>
<feature type="compositionally biased region" description="Acidic residues" evidence="1">
    <location>
        <begin position="18"/>
        <end position="27"/>
    </location>
</feature>
<keyword evidence="5" id="KW-1185">Reference proteome</keyword>
<name>A0A6A3A454_HIBSY</name>
<evidence type="ECO:0000313" key="5">
    <source>
        <dbReference type="Proteomes" id="UP000436088"/>
    </source>
</evidence>
<comment type="caution">
    <text evidence="4">The sequence shown here is derived from an EMBL/GenBank/DDBJ whole genome shotgun (WGS) entry which is preliminary data.</text>
</comment>